<dbReference type="EMBL" id="CP087714">
    <property type="protein sequence ID" value="XAT63200.1"/>
    <property type="molecule type" value="Genomic_DNA"/>
</dbReference>
<evidence type="ECO:0000313" key="3">
    <source>
        <dbReference type="Proteomes" id="UP001492541"/>
    </source>
</evidence>
<evidence type="ECO:0000256" key="1">
    <source>
        <dbReference type="SAM" id="MobiDB-lite"/>
    </source>
</evidence>
<dbReference type="InterPro" id="IPR011004">
    <property type="entry name" value="Trimer_LpxA-like_sf"/>
</dbReference>
<reference evidence="2 3" key="1">
    <citation type="submission" date="2021-11" db="EMBL/GenBank/DDBJ databases">
        <title>Whole genome of Geoglobus acetivorans.</title>
        <authorList>
            <person name="Liu D."/>
        </authorList>
    </citation>
    <scope>NUCLEOTIDE SEQUENCE [LARGE SCALE GENOMIC DNA]</scope>
    <source>
        <strain evidence="2 3">SBH6</strain>
    </source>
</reference>
<organism evidence="2 3">
    <name type="scientific">Geoglobus acetivorans</name>
    <dbReference type="NCBI Taxonomy" id="565033"/>
    <lineage>
        <taxon>Archaea</taxon>
        <taxon>Methanobacteriati</taxon>
        <taxon>Methanobacteriota</taxon>
        <taxon>Archaeoglobi</taxon>
        <taxon>Archaeoglobales</taxon>
        <taxon>Archaeoglobaceae</taxon>
        <taxon>Geoglobus</taxon>
    </lineage>
</organism>
<evidence type="ECO:0000313" key="2">
    <source>
        <dbReference type="EMBL" id="XAT63200.1"/>
    </source>
</evidence>
<protein>
    <submittedName>
        <fullName evidence="2">Acyltransferase</fullName>
    </submittedName>
</protein>
<name>A0ABZ3H0V1_GEOAI</name>
<gene>
    <name evidence="2" type="ORF">LPQ35_08030</name>
</gene>
<feature type="region of interest" description="Disordered" evidence="1">
    <location>
        <begin position="267"/>
        <end position="291"/>
    </location>
</feature>
<proteinExistence type="predicted"/>
<feature type="compositionally biased region" description="Basic and acidic residues" evidence="1">
    <location>
        <begin position="279"/>
        <end position="291"/>
    </location>
</feature>
<dbReference type="Proteomes" id="UP001492541">
    <property type="component" value="Chromosome"/>
</dbReference>
<keyword evidence="3" id="KW-1185">Reference proteome</keyword>
<dbReference type="SUPFAM" id="SSF51161">
    <property type="entry name" value="Trimeric LpxA-like enzymes"/>
    <property type="match status" value="1"/>
</dbReference>
<dbReference type="Gene3D" id="2.160.10.10">
    <property type="entry name" value="Hexapeptide repeat proteins"/>
    <property type="match status" value="2"/>
</dbReference>
<dbReference type="RefSeq" id="WP_193808518.1">
    <property type="nucleotide sequence ID" value="NZ_CP087714.1"/>
</dbReference>
<feature type="compositionally biased region" description="Acidic residues" evidence="1">
    <location>
        <begin position="267"/>
        <end position="278"/>
    </location>
</feature>
<dbReference type="GeneID" id="90449629"/>
<dbReference type="GO" id="GO:0016746">
    <property type="term" value="F:acyltransferase activity"/>
    <property type="evidence" value="ECO:0007669"/>
    <property type="project" value="UniProtKB-KW"/>
</dbReference>
<keyword evidence="2" id="KW-0012">Acyltransferase</keyword>
<accession>A0ABZ3H0V1</accession>
<sequence>MMEKLVVPPGVVFDETHIKHEGDVIVGNDSSIGFGIDARKIVIGDRATINGDLIGDEIRLDSWVRVKGDVLCRGDAYIGEFSSIEGKLTVHGNLEIGRNVRIEKGFEARGLITIQNPLPVIIFLFVYIMELLRLGKLDEVEELFSEEFENPLVIPDNTKLAMEQIRTGRNADFRDSKILGNVRAKNVIAENVELYGSLRGRDLIISGSKIHGAVEGRKVFIVGDSIVYGSVSGEEVHIEKGCMVEGTIVGRKGVWIRDKVEAEIEFEGEEEDDELGEEEIQKDVSEHIQGA</sequence>
<keyword evidence="2" id="KW-0808">Transferase</keyword>